<protein>
    <submittedName>
        <fullName evidence="1">Uncharacterized protein</fullName>
    </submittedName>
</protein>
<dbReference type="AlphaFoldDB" id="A0A382J6S9"/>
<organism evidence="1">
    <name type="scientific">marine metagenome</name>
    <dbReference type="NCBI Taxonomy" id="408172"/>
    <lineage>
        <taxon>unclassified sequences</taxon>
        <taxon>metagenomes</taxon>
        <taxon>ecological metagenomes</taxon>
    </lineage>
</organism>
<name>A0A382J6S9_9ZZZZ</name>
<accession>A0A382J6S9</accession>
<gene>
    <name evidence="1" type="ORF">METZ01_LOCUS259921</name>
</gene>
<evidence type="ECO:0000313" key="1">
    <source>
        <dbReference type="EMBL" id="SVC07067.1"/>
    </source>
</evidence>
<proteinExistence type="predicted"/>
<feature type="non-terminal residue" evidence="1">
    <location>
        <position position="1"/>
    </location>
</feature>
<sequence>IPRLIYLIFLYILLYSAVQKKIQLQLIK</sequence>
<dbReference type="EMBL" id="UINC01071844">
    <property type="protein sequence ID" value="SVC07067.1"/>
    <property type="molecule type" value="Genomic_DNA"/>
</dbReference>
<reference evidence="1" key="1">
    <citation type="submission" date="2018-05" db="EMBL/GenBank/DDBJ databases">
        <authorList>
            <person name="Lanie J.A."/>
            <person name="Ng W.-L."/>
            <person name="Kazmierczak K.M."/>
            <person name="Andrzejewski T.M."/>
            <person name="Davidsen T.M."/>
            <person name="Wayne K.J."/>
            <person name="Tettelin H."/>
            <person name="Glass J.I."/>
            <person name="Rusch D."/>
            <person name="Podicherti R."/>
            <person name="Tsui H.-C.T."/>
            <person name="Winkler M.E."/>
        </authorList>
    </citation>
    <scope>NUCLEOTIDE SEQUENCE</scope>
</reference>